<proteinExistence type="predicted"/>
<dbReference type="Proteomes" id="UP000694403">
    <property type="component" value="Unplaced"/>
</dbReference>
<reference evidence="6" key="2">
    <citation type="submission" date="2025-09" db="UniProtKB">
        <authorList>
            <consortium name="Ensembl"/>
        </authorList>
    </citation>
    <scope>IDENTIFICATION</scope>
</reference>
<evidence type="ECO:0000256" key="1">
    <source>
        <dbReference type="ARBA" id="ARBA00022723"/>
    </source>
</evidence>
<name>A0A8C3XM38_CHESE</name>
<dbReference type="InterPro" id="IPR017907">
    <property type="entry name" value="Znf_RING_CS"/>
</dbReference>
<dbReference type="SMART" id="SM00184">
    <property type="entry name" value="RING"/>
    <property type="match status" value="1"/>
</dbReference>
<dbReference type="InterPro" id="IPR013083">
    <property type="entry name" value="Znf_RING/FYVE/PHD"/>
</dbReference>
<dbReference type="SUPFAM" id="SSF57850">
    <property type="entry name" value="RING/U-box"/>
    <property type="match status" value="1"/>
</dbReference>
<evidence type="ECO:0000256" key="3">
    <source>
        <dbReference type="ARBA" id="ARBA00022833"/>
    </source>
</evidence>
<protein>
    <recommendedName>
        <fullName evidence="5">RING-type domain-containing protein</fullName>
    </recommendedName>
</protein>
<keyword evidence="7" id="KW-1185">Reference proteome</keyword>
<dbReference type="InterPro" id="IPR001841">
    <property type="entry name" value="Znf_RING"/>
</dbReference>
<dbReference type="PANTHER" id="PTHR24103">
    <property type="entry name" value="E3 UBIQUITIN-PROTEIN LIGASE TRIM"/>
    <property type="match status" value="1"/>
</dbReference>
<dbReference type="AlphaFoldDB" id="A0A8C3XM38"/>
<keyword evidence="2 4" id="KW-0863">Zinc-finger</keyword>
<evidence type="ECO:0000259" key="5">
    <source>
        <dbReference type="PROSITE" id="PS50089"/>
    </source>
</evidence>
<dbReference type="Pfam" id="PF15227">
    <property type="entry name" value="zf-C3HC4_4"/>
    <property type="match status" value="1"/>
</dbReference>
<dbReference type="InterPro" id="IPR050143">
    <property type="entry name" value="TRIM/RBCC"/>
</dbReference>
<keyword evidence="1" id="KW-0479">Metal-binding</keyword>
<evidence type="ECO:0000256" key="4">
    <source>
        <dbReference type="PROSITE-ProRule" id="PRU00175"/>
    </source>
</evidence>
<dbReference type="PROSITE" id="PS00518">
    <property type="entry name" value="ZF_RING_1"/>
    <property type="match status" value="1"/>
</dbReference>
<dbReference type="PROSITE" id="PS50089">
    <property type="entry name" value="ZF_RING_2"/>
    <property type="match status" value="1"/>
</dbReference>
<reference evidence="6" key="1">
    <citation type="submission" date="2025-08" db="UniProtKB">
        <authorList>
            <consortium name="Ensembl"/>
        </authorList>
    </citation>
    <scope>IDENTIFICATION</scope>
</reference>
<evidence type="ECO:0000313" key="6">
    <source>
        <dbReference type="Ensembl" id="ENSCSRP00000008115.1"/>
    </source>
</evidence>
<dbReference type="Gene3D" id="3.30.40.10">
    <property type="entry name" value="Zinc/RING finger domain, C3HC4 (zinc finger)"/>
    <property type="match status" value="1"/>
</dbReference>
<evidence type="ECO:0000256" key="2">
    <source>
        <dbReference type="ARBA" id="ARBA00022771"/>
    </source>
</evidence>
<dbReference type="Ensembl" id="ENSCSRT00000008390.1">
    <property type="protein sequence ID" value="ENSCSRP00000008115.1"/>
    <property type="gene ID" value="ENSCSRG00000006003.1"/>
</dbReference>
<organism evidence="6 7">
    <name type="scientific">Chelydra serpentina</name>
    <name type="common">Snapping turtle</name>
    <name type="synonym">Testudo serpentina</name>
    <dbReference type="NCBI Taxonomy" id="8475"/>
    <lineage>
        <taxon>Eukaryota</taxon>
        <taxon>Metazoa</taxon>
        <taxon>Chordata</taxon>
        <taxon>Craniata</taxon>
        <taxon>Vertebrata</taxon>
        <taxon>Euteleostomi</taxon>
        <taxon>Archelosauria</taxon>
        <taxon>Testudinata</taxon>
        <taxon>Testudines</taxon>
        <taxon>Cryptodira</taxon>
        <taxon>Durocryptodira</taxon>
        <taxon>Americhelydia</taxon>
        <taxon>Chelydroidea</taxon>
        <taxon>Chelydridae</taxon>
        <taxon>Chelydra</taxon>
    </lineage>
</organism>
<sequence>IRAAMTSNPMGSLQYEATCPICLEYFKDPVIIDCGHNFCRTCITQCWEGLHWEIEEEGVFCPQCRKKFSKEKWEQTPGLNLCHGLPRLSPGTSRFGSS</sequence>
<accession>A0A8C3XM38</accession>
<keyword evidence="3" id="KW-0862">Zinc</keyword>
<feature type="domain" description="RING-type" evidence="5">
    <location>
        <begin position="19"/>
        <end position="65"/>
    </location>
</feature>
<evidence type="ECO:0000313" key="7">
    <source>
        <dbReference type="Proteomes" id="UP000694403"/>
    </source>
</evidence>
<dbReference type="GO" id="GO:0008270">
    <property type="term" value="F:zinc ion binding"/>
    <property type="evidence" value="ECO:0007669"/>
    <property type="project" value="UniProtKB-KW"/>
</dbReference>